<evidence type="ECO:0000256" key="1">
    <source>
        <dbReference type="SAM" id="MobiDB-lite"/>
    </source>
</evidence>
<dbReference type="OMA" id="IRESWHA"/>
<evidence type="ECO:0000256" key="2">
    <source>
        <dbReference type="SAM" id="Phobius"/>
    </source>
</evidence>
<dbReference type="eggNOG" id="ENOG502S76W">
    <property type="taxonomic scope" value="Eukaryota"/>
</dbReference>
<keyword evidence="2" id="KW-0472">Membrane</keyword>
<sequence length="125" mass="13366">MATLASSLPTTFARGFQRLNTRSEIPAITVSKVSAKIPLNSSSFRFVNAVNVRLRQRLPLVLASSTNPSGGDSSKEQTKGTETAGSEGPPFLTILAGLVVFLFICWILGSIIMWLIGLIVNVSSK</sequence>
<keyword evidence="2" id="KW-0812">Transmembrane</keyword>
<keyword evidence="3" id="KW-1185">Reference proteome</keyword>
<proteinExistence type="predicted"/>
<name>A0A1U7ZYR0_NELNU</name>
<dbReference type="OrthoDB" id="783284at2759"/>
<dbReference type="GeneID" id="104597557"/>
<gene>
    <name evidence="4" type="primary">LOC104597557</name>
</gene>
<dbReference type="Proteomes" id="UP000189703">
    <property type="component" value="Unplaced"/>
</dbReference>
<protein>
    <submittedName>
        <fullName evidence="4">Uncharacterized protein LOC104597557</fullName>
    </submittedName>
</protein>
<organism evidence="3 4">
    <name type="scientific">Nelumbo nucifera</name>
    <name type="common">Sacred lotus</name>
    <dbReference type="NCBI Taxonomy" id="4432"/>
    <lineage>
        <taxon>Eukaryota</taxon>
        <taxon>Viridiplantae</taxon>
        <taxon>Streptophyta</taxon>
        <taxon>Embryophyta</taxon>
        <taxon>Tracheophyta</taxon>
        <taxon>Spermatophyta</taxon>
        <taxon>Magnoliopsida</taxon>
        <taxon>Proteales</taxon>
        <taxon>Nelumbonaceae</taxon>
        <taxon>Nelumbo</taxon>
    </lineage>
</organism>
<dbReference type="KEGG" id="nnu:104597557"/>
<dbReference type="AlphaFoldDB" id="A0A1U7ZYR0"/>
<feature type="compositionally biased region" description="Polar residues" evidence="1">
    <location>
        <begin position="63"/>
        <end position="72"/>
    </location>
</feature>
<reference evidence="4" key="1">
    <citation type="submission" date="2025-08" db="UniProtKB">
        <authorList>
            <consortium name="RefSeq"/>
        </authorList>
    </citation>
    <scope>IDENTIFICATION</scope>
</reference>
<feature type="transmembrane region" description="Helical" evidence="2">
    <location>
        <begin position="91"/>
        <end position="120"/>
    </location>
</feature>
<accession>A0A1U7ZYR0</accession>
<keyword evidence="2" id="KW-1133">Transmembrane helix</keyword>
<evidence type="ECO:0000313" key="4">
    <source>
        <dbReference type="RefSeq" id="XP_010257472.1"/>
    </source>
</evidence>
<dbReference type="RefSeq" id="XP_010257472.1">
    <property type="nucleotide sequence ID" value="XM_010259170.1"/>
</dbReference>
<evidence type="ECO:0000313" key="3">
    <source>
        <dbReference type="Proteomes" id="UP000189703"/>
    </source>
</evidence>
<feature type="region of interest" description="Disordered" evidence="1">
    <location>
        <begin position="63"/>
        <end position="87"/>
    </location>
</feature>